<evidence type="ECO:0000313" key="3">
    <source>
        <dbReference type="EMBL" id="RPH27256.1"/>
    </source>
</evidence>
<proteinExistence type="predicted"/>
<protein>
    <submittedName>
        <fullName evidence="3">Porin</fullName>
    </submittedName>
</protein>
<evidence type="ECO:0000256" key="1">
    <source>
        <dbReference type="ARBA" id="ARBA00022729"/>
    </source>
</evidence>
<keyword evidence="4" id="KW-1185">Reference proteome</keyword>
<sequence length="227" mass="26366">MLKKTLGLAVLIGASFAAQAVTVDLRHEYIDNEKNADRVSVSHRFANGFGFGVEAKWRSGGDNTDKPFTDFVGNGHEENISWQWKANKNFSLQPGFAIESKDDRSIYKPSLRAQYSFDSGFYVATRYRHDYTRYPSNANKEDDKVNRGDLWAGYVLDEWRFELNYLYKRSEHNIRANNKKWDDEYNMKVAYKLDKNWAPYAEVGNIADSKTTDERQTRYRVGVAYSF</sequence>
<feature type="chain" id="PRO_5018227758" evidence="2">
    <location>
        <begin position="21"/>
        <end position="227"/>
    </location>
</feature>
<dbReference type="OrthoDB" id="5817226at2"/>
<dbReference type="AlphaFoldDB" id="A0A3N5E7T0"/>
<accession>A0A3N5E7T0</accession>
<dbReference type="Pfam" id="PF06178">
    <property type="entry name" value="KdgM"/>
    <property type="match status" value="1"/>
</dbReference>
<organism evidence="3 4">
    <name type="scientific">Buttiauxella warmboldiae</name>
    <dbReference type="NCBI Taxonomy" id="82993"/>
    <lineage>
        <taxon>Bacteria</taxon>
        <taxon>Pseudomonadati</taxon>
        <taxon>Pseudomonadota</taxon>
        <taxon>Gammaproteobacteria</taxon>
        <taxon>Enterobacterales</taxon>
        <taxon>Enterobacteriaceae</taxon>
        <taxon>Buttiauxella</taxon>
    </lineage>
</organism>
<reference evidence="3 4" key="1">
    <citation type="submission" date="2018-11" db="EMBL/GenBank/DDBJ databases">
        <title>Draft genome sequence of Buttiauxella warmboldiae CCUG 35512.</title>
        <authorList>
            <person name="Salva-Serra F."/>
            <person name="Marathe N."/>
            <person name="Moore E."/>
            <person name="Svensson L."/>
            <person name="Engstrom-Jakobsson H."/>
        </authorList>
    </citation>
    <scope>NUCLEOTIDE SEQUENCE [LARGE SCALE GENOMIC DNA]</scope>
    <source>
        <strain evidence="3 4">CCUG 35512</strain>
    </source>
</reference>
<dbReference type="Gene3D" id="2.40.160.40">
    <property type="entry name" value="monomeric porin ompg"/>
    <property type="match status" value="1"/>
</dbReference>
<dbReference type="GO" id="GO:0015772">
    <property type="term" value="P:oligosaccharide transport"/>
    <property type="evidence" value="ECO:0007669"/>
    <property type="project" value="TreeGrafter"/>
</dbReference>
<dbReference type="InterPro" id="IPR053713">
    <property type="entry name" value="Bact_OM_Channel_sf"/>
</dbReference>
<dbReference type="PANTHER" id="PTHR38105:SF5">
    <property type="entry name" value="OUTER MEMBRANE PROTEIN"/>
    <property type="match status" value="1"/>
</dbReference>
<evidence type="ECO:0000313" key="4">
    <source>
        <dbReference type="Proteomes" id="UP000268615"/>
    </source>
</evidence>
<evidence type="ECO:0000256" key="2">
    <source>
        <dbReference type="SAM" id="SignalP"/>
    </source>
</evidence>
<dbReference type="SUPFAM" id="SSF56935">
    <property type="entry name" value="Porins"/>
    <property type="match status" value="1"/>
</dbReference>
<dbReference type="InterPro" id="IPR009331">
    <property type="entry name" value="Oligogalacturonate-sp_porin"/>
</dbReference>
<dbReference type="GO" id="GO:0015288">
    <property type="term" value="F:porin activity"/>
    <property type="evidence" value="ECO:0007669"/>
    <property type="project" value="TreeGrafter"/>
</dbReference>
<feature type="signal peptide" evidence="2">
    <location>
        <begin position="1"/>
        <end position="20"/>
    </location>
</feature>
<dbReference type="GO" id="GO:0009279">
    <property type="term" value="C:cell outer membrane"/>
    <property type="evidence" value="ECO:0007669"/>
    <property type="project" value="TreeGrafter"/>
</dbReference>
<dbReference type="Proteomes" id="UP000268615">
    <property type="component" value="Unassembled WGS sequence"/>
</dbReference>
<keyword evidence="1 2" id="KW-0732">Signal</keyword>
<name>A0A3N5E7T0_9ENTR</name>
<gene>
    <name evidence="3" type="ORF">EHN07_11180</name>
</gene>
<dbReference type="PANTHER" id="PTHR38105">
    <property type="entry name" value="OUTER MEMBRANE PROTEIN-RELATED-RELATED"/>
    <property type="match status" value="1"/>
</dbReference>
<dbReference type="RefSeq" id="WP_124024220.1">
    <property type="nucleotide sequence ID" value="NZ_RPOH01000040.1"/>
</dbReference>
<dbReference type="EMBL" id="RPOH01000040">
    <property type="protein sequence ID" value="RPH27256.1"/>
    <property type="molecule type" value="Genomic_DNA"/>
</dbReference>
<comment type="caution">
    <text evidence="3">The sequence shown here is derived from an EMBL/GenBank/DDBJ whole genome shotgun (WGS) entry which is preliminary data.</text>
</comment>